<keyword evidence="5" id="KW-0007">Acetylation</keyword>
<reference evidence="10" key="2">
    <citation type="submission" date="2025-08" db="UniProtKB">
        <authorList>
            <consortium name="Ensembl"/>
        </authorList>
    </citation>
    <scope>IDENTIFICATION</scope>
</reference>
<proteinExistence type="inferred from homology"/>
<dbReference type="PANTHER" id="PTHR11954">
    <property type="entry name" value="D-DOPACHROME DECARBOXYLASE"/>
    <property type="match status" value="1"/>
</dbReference>
<dbReference type="GO" id="GO:0042438">
    <property type="term" value="P:melanin biosynthetic process"/>
    <property type="evidence" value="ECO:0007669"/>
    <property type="project" value="UniProtKB-KW"/>
</dbReference>
<evidence type="ECO:0000256" key="3">
    <source>
        <dbReference type="ARBA" id="ARBA00011233"/>
    </source>
</evidence>
<dbReference type="GeneTree" id="ENSGT00940000166931"/>
<keyword evidence="4" id="KW-0963">Cytoplasm</keyword>
<dbReference type="GO" id="GO:0033981">
    <property type="term" value="F:D-dopachrome decarboxylase activity"/>
    <property type="evidence" value="ECO:0007669"/>
    <property type="project" value="UniProtKB-EC"/>
</dbReference>
<organism evidence="10 11">
    <name type="scientific">Erpetoichthys calabaricus</name>
    <name type="common">Rope fish</name>
    <name type="synonym">Calamoichthys calabaricus</name>
    <dbReference type="NCBI Taxonomy" id="27687"/>
    <lineage>
        <taxon>Eukaryota</taxon>
        <taxon>Metazoa</taxon>
        <taxon>Chordata</taxon>
        <taxon>Craniata</taxon>
        <taxon>Vertebrata</taxon>
        <taxon>Euteleostomi</taxon>
        <taxon>Actinopterygii</taxon>
        <taxon>Polypteriformes</taxon>
        <taxon>Polypteridae</taxon>
        <taxon>Erpetoichthys</taxon>
    </lineage>
</organism>
<dbReference type="GeneID" id="114668724"/>
<gene>
    <name evidence="10" type="primary">ddt</name>
</gene>
<dbReference type="Pfam" id="PF01187">
    <property type="entry name" value="MIF"/>
    <property type="match status" value="1"/>
</dbReference>
<keyword evidence="7" id="KW-0456">Lyase</keyword>
<evidence type="ECO:0000256" key="5">
    <source>
        <dbReference type="ARBA" id="ARBA00022990"/>
    </source>
</evidence>
<dbReference type="SUPFAM" id="SSF55331">
    <property type="entry name" value="Tautomerase/MIF"/>
    <property type="match status" value="1"/>
</dbReference>
<evidence type="ECO:0000313" key="11">
    <source>
        <dbReference type="Proteomes" id="UP000694620"/>
    </source>
</evidence>
<name>A0A8C4T4U5_ERPCA</name>
<evidence type="ECO:0000256" key="6">
    <source>
        <dbReference type="ARBA" id="ARBA00023101"/>
    </source>
</evidence>
<comment type="similarity">
    <text evidence="2">Belongs to the MIF family.</text>
</comment>
<sequence>MPFLDLESNIPATRFTDDFVKKLCSSAAEILSKPKERINAVVKAGLPMQIGGSMEPCVILTVSAVTVVSTAELNKEHSAKFFQFLMKELQLSEDRIVLRFCPLETWQVGKKGTVMTFL</sequence>
<reference evidence="10" key="3">
    <citation type="submission" date="2025-09" db="UniProtKB">
        <authorList>
            <consortium name="Ensembl"/>
        </authorList>
    </citation>
    <scope>IDENTIFICATION</scope>
</reference>
<dbReference type="EC" id="4.1.1.84" evidence="9"/>
<evidence type="ECO:0000256" key="2">
    <source>
        <dbReference type="ARBA" id="ARBA00005851"/>
    </source>
</evidence>
<protein>
    <recommendedName>
        <fullName evidence="9">D-dopachrome decarboxylase</fullName>
        <ecNumber evidence="9">4.1.1.84</ecNumber>
    </recommendedName>
</protein>
<dbReference type="RefSeq" id="XP_028680465.1">
    <property type="nucleotide sequence ID" value="XM_028824632.2"/>
</dbReference>
<dbReference type="InterPro" id="IPR014347">
    <property type="entry name" value="Tautomerase/MIF_sf"/>
</dbReference>
<dbReference type="Proteomes" id="UP000694620">
    <property type="component" value="Chromosome 18"/>
</dbReference>
<dbReference type="InterPro" id="IPR001398">
    <property type="entry name" value="Macrophage_inhib_fac"/>
</dbReference>
<evidence type="ECO:0000256" key="9">
    <source>
        <dbReference type="ARBA" id="ARBA00038884"/>
    </source>
</evidence>
<dbReference type="Ensembl" id="ENSECRT00000027769.1">
    <property type="protein sequence ID" value="ENSECRP00000027196.1"/>
    <property type="gene ID" value="ENSECRG00000018408.1"/>
</dbReference>
<dbReference type="Gene3D" id="3.30.429.10">
    <property type="entry name" value="Macrophage Migration Inhibitory Factor"/>
    <property type="match status" value="1"/>
</dbReference>
<evidence type="ECO:0000256" key="7">
    <source>
        <dbReference type="ARBA" id="ARBA00023239"/>
    </source>
</evidence>
<dbReference type="GO" id="GO:0050178">
    <property type="term" value="F:phenylpyruvate tautomerase activity"/>
    <property type="evidence" value="ECO:0007669"/>
    <property type="project" value="TreeGrafter"/>
</dbReference>
<comment type="function">
    <text evidence="8">Tautomerization of D-dopachrome with decarboxylation to give 5,6-dihydroxyindole (DHI).</text>
</comment>
<dbReference type="AlphaFoldDB" id="A0A8C4T4U5"/>
<dbReference type="GO" id="GO:0005737">
    <property type="term" value="C:cytoplasm"/>
    <property type="evidence" value="ECO:0007669"/>
    <property type="project" value="UniProtKB-SubCell"/>
</dbReference>
<dbReference type="OrthoDB" id="6080988at2759"/>
<comment type="subcellular location">
    <subcellularLocation>
        <location evidence="1">Cytoplasm</location>
    </subcellularLocation>
</comment>
<keyword evidence="11" id="KW-1185">Reference proteome</keyword>
<dbReference type="GO" id="GO:0005615">
    <property type="term" value="C:extracellular space"/>
    <property type="evidence" value="ECO:0007669"/>
    <property type="project" value="TreeGrafter"/>
</dbReference>
<reference evidence="10" key="1">
    <citation type="submission" date="2021-06" db="EMBL/GenBank/DDBJ databases">
        <authorList>
            <consortium name="Wellcome Sanger Institute Data Sharing"/>
        </authorList>
    </citation>
    <scope>NUCLEOTIDE SEQUENCE [LARGE SCALE GENOMIC DNA]</scope>
</reference>
<comment type="subunit">
    <text evidence="3">Homotrimer.</text>
</comment>
<keyword evidence="6" id="KW-0470">Melanin biosynthesis</keyword>
<evidence type="ECO:0000256" key="1">
    <source>
        <dbReference type="ARBA" id="ARBA00004496"/>
    </source>
</evidence>
<dbReference type="PANTHER" id="PTHR11954:SF22">
    <property type="entry name" value="D-DOPACHROME DECARBOXYLASE"/>
    <property type="match status" value="1"/>
</dbReference>
<accession>A0A8C4T4U5</accession>
<evidence type="ECO:0000256" key="8">
    <source>
        <dbReference type="ARBA" id="ARBA00037460"/>
    </source>
</evidence>
<evidence type="ECO:0000313" key="10">
    <source>
        <dbReference type="Ensembl" id="ENSECRP00000027196.1"/>
    </source>
</evidence>
<evidence type="ECO:0000256" key="4">
    <source>
        <dbReference type="ARBA" id="ARBA00022490"/>
    </source>
</evidence>